<dbReference type="Pfam" id="PF02597">
    <property type="entry name" value="ThiS"/>
    <property type="match status" value="1"/>
</dbReference>
<accession>A0ABY1LRE1</accession>
<dbReference type="EMBL" id="FXAE01000001">
    <property type="protein sequence ID" value="SME90048.1"/>
    <property type="molecule type" value="Genomic_DNA"/>
</dbReference>
<evidence type="ECO:0000313" key="1">
    <source>
        <dbReference type="EMBL" id="SME90048.1"/>
    </source>
</evidence>
<name>A0ABY1LRE1_9BACL</name>
<dbReference type="Proteomes" id="UP000192939">
    <property type="component" value="Unassembled WGS sequence"/>
</dbReference>
<dbReference type="InterPro" id="IPR016155">
    <property type="entry name" value="Mopterin_synth/thiamin_S_b"/>
</dbReference>
<dbReference type="PANTHER" id="PTHR34472:SF1">
    <property type="entry name" value="SULFUR CARRIER PROTEIN THIS"/>
    <property type="match status" value="1"/>
</dbReference>
<gene>
    <name evidence="1" type="ORF">SAMN02744124_00020</name>
</gene>
<dbReference type="GeneID" id="43343884"/>
<dbReference type="PANTHER" id="PTHR34472">
    <property type="entry name" value="SULFUR CARRIER PROTEIN THIS"/>
    <property type="match status" value="1"/>
</dbReference>
<comment type="caution">
    <text evidence="1">The sequence shown here is derived from an EMBL/GenBank/DDBJ whole genome shotgun (WGS) entry which is preliminary data.</text>
</comment>
<dbReference type="CDD" id="cd00565">
    <property type="entry name" value="Ubl_ThiS"/>
    <property type="match status" value="1"/>
</dbReference>
<keyword evidence="2" id="KW-1185">Reference proteome</keyword>
<evidence type="ECO:0000313" key="2">
    <source>
        <dbReference type="Proteomes" id="UP000192939"/>
    </source>
</evidence>
<dbReference type="InterPro" id="IPR010035">
    <property type="entry name" value="Thi_S"/>
</dbReference>
<dbReference type="NCBIfam" id="TIGR01683">
    <property type="entry name" value="thiS"/>
    <property type="match status" value="1"/>
</dbReference>
<proteinExistence type="predicted"/>
<dbReference type="InterPro" id="IPR012675">
    <property type="entry name" value="Beta-grasp_dom_sf"/>
</dbReference>
<protein>
    <submittedName>
        <fullName evidence="1">Sulfur carrier protein</fullName>
    </submittedName>
</protein>
<dbReference type="Gene3D" id="3.10.20.30">
    <property type="match status" value="1"/>
</dbReference>
<dbReference type="SUPFAM" id="SSF54285">
    <property type="entry name" value="MoaD/ThiS"/>
    <property type="match status" value="1"/>
</dbReference>
<dbReference type="RefSeq" id="WP_016311405.1">
    <property type="nucleotide sequence ID" value="NZ_FXAE01000001.1"/>
</dbReference>
<reference evidence="1 2" key="1">
    <citation type="submission" date="2017-04" db="EMBL/GenBank/DDBJ databases">
        <authorList>
            <person name="Varghese N."/>
            <person name="Submissions S."/>
        </authorList>
    </citation>
    <scope>NUCLEOTIDE SEQUENCE [LARGE SCALE GENOMIC DNA]</scope>
    <source>
        <strain evidence="1 2">J12</strain>
    </source>
</reference>
<sequence length="67" mass="7452">MQVRLNGKETTINESCVTLADLLAEPPWKDRKLLVELNGTVVRKEDYDVTPLSDGDRIELVHFVGGG</sequence>
<dbReference type="InterPro" id="IPR003749">
    <property type="entry name" value="ThiS/MoaD-like"/>
</dbReference>
<organism evidence="1 2">
    <name type="scientific">Paenibacillus barengoltzii J12</name>
    <dbReference type="NCBI Taxonomy" id="935846"/>
    <lineage>
        <taxon>Bacteria</taxon>
        <taxon>Bacillati</taxon>
        <taxon>Bacillota</taxon>
        <taxon>Bacilli</taxon>
        <taxon>Bacillales</taxon>
        <taxon>Paenibacillaceae</taxon>
        <taxon>Paenibacillus</taxon>
    </lineage>
</organism>